<dbReference type="EMBL" id="LXEY01000117">
    <property type="protein sequence ID" value="OAV51139.1"/>
    <property type="molecule type" value="Genomic_DNA"/>
</dbReference>
<feature type="binding site" evidence="5">
    <location>
        <position position="114"/>
    </location>
    <ligand>
        <name>substrate</name>
    </ligand>
</feature>
<organism evidence="8 9">
    <name type="scientific">Enteractinococcus helveticum</name>
    <dbReference type="NCBI Taxonomy" id="1837282"/>
    <lineage>
        <taxon>Bacteria</taxon>
        <taxon>Bacillati</taxon>
        <taxon>Actinomycetota</taxon>
        <taxon>Actinomycetes</taxon>
        <taxon>Micrococcales</taxon>
        <taxon>Micrococcaceae</taxon>
    </lineage>
</organism>
<dbReference type="PANTHER" id="PTHR43827:SF3">
    <property type="entry name" value="NADP-DEPENDENT OXIDOREDUCTASE DOMAIN-CONTAINING PROTEIN"/>
    <property type="match status" value="1"/>
</dbReference>
<reference evidence="8 9" key="1">
    <citation type="submission" date="2016-04" db="EMBL/GenBank/DDBJ databases">
        <title>First whole genome shotgun sequence of the bacterium Enteractinococcus sp. strain UASWS1574.</title>
        <authorList>
            <person name="Crovadore J."/>
            <person name="Chablais R."/>
            <person name="Lefort F."/>
        </authorList>
    </citation>
    <scope>NUCLEOTIDE SEQUENCE [LARGE SCALE GENOMIC DNA]</scope>
    <source>
        <strain evidence="8 9">UASWS1574</strain>
    </source>
</reference>
<dbReference type="SUPFAM" id="SSF51430">
    <property type="entry name" value="NAD(P)-linked oxidoreductase"/>
    <property type="match status" value="1"/>
</dbReference>
<feature type="domain" description="NADP-dependent oxidoreductase" evidence="7">
    <location>
        <begin position="22"/>
        <end position="266"/>
    </location>
</feature>
<evidence type="ECO:0000256" key="1">
    <source>
        <dbReference type="ARBA" id="ARBA00007905"/>
    </source>
</evidence>
<dbReference type="PRINTS" id="PR00069">
    <property type="entry name" value="ALDKETRDTASE"/>
</dbReference>
<dbReference type="RefSeq" id="WP_043055807.1">
    <property type="nucleotide sequence ID" value="NZ_LXEY01000117.1"/>
</dbReference>
<feature type="active site" description="Proton donor" evidence="4">
    <location>
        <position position="55"/>
    </location>
</feature>
<dbReference type="FunFam" id="3.20.20.100:FF:000002">
    <property type="entry name" value="2,5-diketo-D-gluconic acid reductase A"/>
    <property type="match status" value="1"/>
</dbReference>
<dbReference type="Gene3D" id="3.20.20.100">
    <property type="entry name" value="NADP-dependent oxidoreductase domain"/>
    <property type="match status" value="1"/>
</dbReference>
<evidence type="ECO:0000313" key="8">
    <source>
        <dbReference type="EMBL" id="OAV51139.1"/>
    </source>
</evidence>
<evidence type="ECO:0000256" key="3">
    <source>
        <dbReference type="ARBA" id="ARBA00023002"/>
    </source>
</evidence>
<evidence type="ECO:0000256" key="6">
    <source>
        <dbReference type="PIRSR" id="PIRSR000097-3"/>
    </source>
</evidence>
<sequence length="280" mass="30303">MPNVNTLTLSGTGVAGVQIPQIGLGTWPHTGQASTDMVAMAIANGYRHIDTAQKYGNEDAVGKAVRASSVARDELFITTKLINRYFGEVAIVREGIEHSLQETGLDYIDLMLIHWPNPQLGNYVQTCASLAQLVETGLIRAWGVSNFKPAHVQAVADAGLAIPINQIQVDPLSGQPDYVAANAALDVVVGAYSPTGRDVNLSEFPALVQAAERHGKTPHQIVLRWHVQQGRIAVPRSAHAERQRENLDVFDFELSDAEITAINALDNGSRARLDADEYGH</sequence>
<accession>A0A1B7LUM0</accession>
<evidence type="ECO:0000259" key="7">
    <source>
        <dbReference type="Pfam" id="PF00248"/>
    </source>
</evidence>
<dbReference type="PROSITE" id="PS00063">
    <property type="entry name" value="ALDOKETO_REDUCTASE_3"/>
    <property type="match status" value="1"/>
</dbReference>
<keyword evidence="3" id="KW-0560">Oxidoreductase</keyword>
<evidence type="ECO:0000256" key="4">
    <source>
        <dbReference type="PIRSR" id="PIRSR000097-1"/>
    </source>
</evidence>
<keyword evidence="9" id="KW-1185">Reference proteome</keyword>
<dbReference type="OrthoDB" id="9804790at2"/>
<dbReference type="PIRSF" id="PIRSF000097">
    <property type="entry name" value="AKR"/>
    <property type="match status" value="1"/>
</dbReference>
<evidence type="ECO:0000256" key="2">
    <source>
        <dbReference type="ARBA" id="ARBA00022857"/>
    </source>
</evidence>
<comment type="caution">
    <text evidence="8">The sequence shown here is derived from an EMBL/GenBank/DDBJ whole genome shotgun (WGS) entry which is preliminary data.</text>
</comment>
<name>A0A1B7LUM0_9MICC</name>
<protein>
    <submittedName>
        <fullName evidence="8">Oxidoreductase</fullName>
    </submittedName>
</protein>
<keyword evidence="2" id="KW-0521">NADP</keyword>
<comment type="similarity">
    <text evidence="1">Belongs to the aldo/keto reductase family.</text>
</comment>
<dbReference type="PANTHER" id="PTHR43827">
    <property type="entry name" value="2,5-DIKETO-D-GLUCONIC ACID REDUCTASE"/>
    <property type="match status" value="1"/>
</dbReference>
<dbReference type="InterPro" id="IPR023210">
    <property type="entry name" value="NADP_OxRdtase_dom"/>
</dbReference>
<gene>
    <name evidence="8" type="ORF">A6F49_02345</name>
</gene>
<dbReference type="STRING" id="1837282.A6F49_02345"/>
<evidence type="ECO:0000256" key="5">
    <source>
        <dbReference type="PIRSR" id="PIRSR000097-2"/>
    </source>
</evidence>
<dbReference type="InterPro" id="IPR020471">
    <property type="entry name" value="AKR"/>
</dbReference>
<dbReference type="InterPro" id="IPR036812">
    <property type="entry name" value="NAD(P)_OxRdtase_dom_sf"/>
</dbReference>
<dbReference type="AlphaFoldDB" id="A0A1B7LUM0"/>
<proteinExistence type="inferred from homology"/>
<feature type="site" description="Lowers pKa of active site Tyr" evidence="6">
    <location>
        <position position="80"/>
    </location>
</feature>
<dbReference type="GO" id="GO:0016616">
    <property type="term" value="F:oxidoreductase activity, acting on the CH-OH group of donors, NAD or NADP as acceptor"/>
    <property type="evidence" value="ECO:0007669"/>
    <property type="project" value="UniProtKB-ARBA"/>
</dbReference>
<dbReference type="Pfam" id="PF00248">
    <property type="entry name" value="Aldo_ket_red"/>
    <property type="match status" value="1"/>
</dbReference>
<dbReference type="PROSITE" id="PS00798">
    <property type="entry name" value="ALDOKETO_REDUCTASE_1"/>
    <property type="match status" value="1"/>
</dbReference>
<evidence type="ECO:0000313" key="9">
    <source>
        <dbReference type="Proteomes" id="UP000078292"/>
    </source>
</evidence>
<dbReference type="InterPro" id="IPR018170">
    <property type="entry name" value="Aldo/ket_reductase_CS"/>
</dbReference>
<dbReference type="Proteomes" id="UP000078292">
    <property type="component" value="Unassembled WGS sequence"/>
</dbReference>